<evidence type="ECO:0000313" key="5">
    <source>
        <dbReference type="Proteomes" id="UP000186364"/>
    </source>
</evidence>
<evidence type="ECO:0000256" key="1">
    <source>
        <dbReference type="ARBA" id="ARBA00022679"/>
    </source>
</evidence>
<dbReference type="Pfam" id="PF00583">
    <property type="entry name" value="Acetyltransf_1"/>
    <property type="match status" value="1"/>
</dbReference>
<dbReference type="RefSeq" id="WP_075626594.1">
    <property type="nucleotide sequence ID" value="NZ_FOAM01000009.1"/>
</dbReference>
<comment type="caution">
    <text evidence="4">The sequence shown here is derived from an EMBL/GenBank/DDBJ whole genome shotgun (WGS) entry which is preliminary data.</text>
</comment>
<organism evidence="4 5">
    <name type="scientific">Xaviernesmea oryzae</name>
    <dbReference type="NCBI Taxonomy" id="464029"/>
    <lineage>
        <taxon>Bacteria</taxon>
        <taxon>Pseudomonadati</taxon>
        <taxon>Pseudomonadota</taxon>
        <taxon>Alphaproteobacteria</taxon>
        <taxon>Hyphomicrobiales</taxon>
        <taxon>Rhizobiaceae</taxon>
        <taxon>Rhizobium/Agrobacterium group</taxon>
        <taxon>Xaviernesmea</taxon>
    </lineage>
</organism>
<dbReference type="OrthoDB" id="336415at2"/>
<gene>
    <name evidence="4" type="ORF">BJF93_20665</name>
</gene>
<evidence type="ECO:0000256" key="2">
    <source>
        <dbReference type="ARBA" id="ARBA00023315"/>
    </source>
</evidence>
<name>A0A1Q9AZP3_9HYPH</name>
<evidence type="ECO:0000313" key="4">
    <source>
        <dbReference type="EMBL" id="OLP61207.1"/>
    </source>
</evidence>
<dbReference type="InterPro" id="IPR050832">
    <property type="entry name" value="Bact_Acetyltransf"/>
</dbReference>
<sequence length="182" mass="20134">MTATDRFDIPPPSGIHLRATEPRDAAGLTLLSNQASFRWGTLRKPFQSEEATRQWLTSGGENRLLLLALEGETVVASGGLHRFEGRRQHAAELGMGVASAWQRRGIGRALLAALLDSAFNWLQIRRVELHVYIDNHSAIALYERFGFEREGHLLGDGFRDGAYVDVFAMAKHIDPSVGSRPA</sequence>
<protein>
    <recommendedName>
        <fullName evidence="3">N-acetyltransferase domain-containing protein</fullName>
    </recommendedName>
</protein>
<dbReference type="InterPro" id="IPR016181">
    <property type="entry name" value="Acyl_CoA_acyltransferase"/>
</dbReference>
<dbReference type="CDD" id="cd04301">
    <property type="entry name" value="NAT_SF"/>
    <property type="match status" value="1"/>
</dbReference>
<dbReference type="PANTHER" id="PTHR43877:SF1">
    <property type="entry name" value="ACETYLTRANSFERASE"/>
    <property type="match status" value="1"/>
</dbReference>
<accession>A0A1Q9AZP3</accession>
<keyword evidence="1" id="KW-0808">Transferase</keyword>
<dbReference type="PANTHER" id="PTHR43877">
    <property type="entry name" value="AMINOALKYLPHOSPHONATE N-ACETYLTRANSFERASE-RELATED-RELATED"/>
    <property type="match status" value="1"/>
</dbReference>
<keyword evidence="2" id="KW-0012">Acyltransferase</keyword>
<dbReference type="Proteomes" id="UP000186364">
    <property type="component" value="Unassembled WGS sequence"/>
</dbReference>
<evidence type="ECO:0000259" key="3">
    <source>
        <dbReference type="PROSITE" id="PS51186"/>
    </source>
</evidence>
<dbReference type="InterPro" id="IPR000182">
    <property type="entry name" value="GNAT_dom"/>
</dbReference>
<dbReference type="GO" id="GO:0016747">
    <property type="term" value="F:acyltransferase activity, transferring groups other than amino-acyl groups"/>
    <property type="evidence" value="ECO:0007669"/>
    <property type="project" value="InterPro"/>
</dbReference>
<dbReference type="AlphaFoldDB" id="A0A1Q9AZP3"/>
<reference evidence="4 5" key="1">
    <citation type="submission" date="2016-09" db="EMBL/GenBank/DDBJ databases">
        <title>Rhizobium sp. nov., a novel species isolated from the rice rhizosphere.</title>
        <authorList>
            <person name="Zhao J."/>
            <person name="Zhang X."/>
        </authorList>
    </citation>
    <scope>NUCLEOTIDE SEQUENCE [LARGE SCALE GENOMIC DNA]</scope>
    <source>
        <strain evidence="4 5">1.7048</strain>
    </source>
</reference>
<feature type="domain" description="N-acetyltransferase" evidence="3">
    <location>
        <begin position="15"/>
        <end position="174"/>
    </location>
</feature>
<dbReference type="EMBL" id="MKIP01000033">
    <property type="protein sequence ID" value="OLP61207.1"/>
    <property type="molecule type" value="Genomic_DNA"/>
</dbReference>
<proteinExistence type="predicted"/>
<dbReference type="SUPFAM" id="SSF55729">
    <property type="entry name" value="Acyl-CoA N-acyltransferases (Nat)"/>
    <property type="match status" value="1"/>
</dbReference>
<dbReference type="Gene3D" id="3.40.630.30">
    <property type="match status" value="1"/>
</dbReference>
<dbReference type="PROSITE" id="PS51186">
    <property type="entry name" value="GNAT"/>
    <property type="match status" value="1"/>
</dbReference>
<keyword evidence="5" id="KW-1185">Reference proteome</keyword>